<feature type="non-terminal residue" evidence="1">
    <location>
        <position position="1"/>
    </location>
</feature>
<sequence>GHIGVDGWDGQSRTVCQFHGCLFHGHPHCSLAQGRDIDPMDNEPLADLYGGTVDIRECLTGEVGVSVIEVWECEWRDL</sequence>
<gene>
    <name evidence="1" type="primary">ORF97988</name>
</gene>
<protein>
    <submittedName>
        <fullName evidence="1">Uncharacterized protein</fullName>
    </submittedName>
</protein>
<evidence type="ECO:0000313" key="1">
    <source>
        <dbReference type="EMBL" id="CEK76007.1"/>
    </source>
</evidence>
<proteinExistence type="predicted"/>
<organism evidence="1">
    <name type="scientific">Arion vulgaris</name>
    <dbReference type="NCBI Taxonomy" id="1028688"/>
    <lineage>
        <taxon>Eukaryota</taxon>
        <taxon>Metazoa</taxon>
        <taxon>Spiralia</taxon>
        <taxon>Lophotrochozoa</taxon>
        <taxon>Mollusca</taxon>
        <taxon>Gastropoda</taxon>
        <taxon>Heterobranchia</taxon>
        <taxon>Euthyneura</taxon>
        <taxon>Panpulmonata</taxon>
        <taxon>Eupulmonata</taxon>
        <taxon>Stylommatophora</taxon>
        <taxon>Helicina</taxon>
        <taxon>Arionoidea</taxon>
        <taxon>Arionidae</taxon>
        <taxon>Arion</taxon>
    </lineage>
</organism>
<feature type="non-terminal residue" evidence="1">
    <location>
        <position position="78"/>
    </location>
</feature>
<name>A0A0B7A5V2_9EUPU</name>
<reference evidence="1" key="1">
    <citation type="submission" date="2014-12" db="EMBL/GenBank/DDBJ databases">
        <title>Insight into the proteome of Arion vulgaris.</title>
        <authorList>
            <person name="Aradska J."/>
            <person name="Bulat T."/>
            <person name="Smidak R."/>
            <person name="Sarate P."/>
            <person name="Gangsoo J."/>
            <person name="Sialana F."/>
            <person name="Bilban M."/>
            <person name="Lubec G."/>
        </authorList>
    </citation>
    <scope>NUCLEOTIDE SEQUENCE</scope>
    <source>
        <tissue evidence="1">Skin</tissue>
    </source>
</reference>
<accession>A0A0B7A5V2</accession>
<dbReference type="EMBL" id="HACG01029142">
    <property type="protein sequence ID" value="CEK76007.1"/>
    <property type="molecule type" value="Transcribed_RNA"/>
</dbReference>
<dbReference type="AlphaFoldDB" id="A0A0B7A5V2"/>